<comment type="catalytic activity">
    <reaction evidence="7 8">
        <text>ATP + H2O = ADP + phosphate + H(+)</text>
        <dbReference type="Rhea" id="RHEA:13065"/>
        <dbReference type="ChEBI" id="CHEBI:15377"/>
        <dbReference type="ChEBI" id="CHEBI:15378"/>
        <dbReference type="ChEBI" id="CHEBI:30616"/>
        <dbReference type="ChEBI" id="CHEBI:43474"/>
        <dbReference type="ChEBI" id="CHEBI:456216"/>
    </reaction>
</comment>
<evidence type="ECO:0000259" key="9">
    <source>
        <dbReference type="PROSITE" id="PS51192"/>
    </source>
</evidence>
<evidence type="ECO:0000313" key="12">
    <source>
        <dbReference type="Proteomes" id="UP000186922"/>
    </source>
</evidence>
<dbReference type="GO" id="GO:0003676">
    <property type="term" value="F:nucleic acid binding"/>
    <property type="evidence" value="ECO:0007669"/>
    <property type="project" value="InterPro"/>
</dbReference>
<dbReference type="GO" id="GO:0009378">
    <property type="term" value="F:four-way junction helicase activity"/>
    <property type="evidence" value="ECO:0007669"/>
    <property type="project" value="TreeGrafter"/>
</dbReference>
<dbReference type="GO" id="GO:0016887">
    <property type="term" value="F:ATP hydrolysis activity"/>
    <property type="evidence" value="ECO:0007669"/>
    <property type="project" value="RHEA"/>
</dbReference>
<keyword evidence="12" id="KW-1185">Reference proteome</keyword>
<feature type="domain" description="Helicase ATP-binding" evidence="9">
    <location>
        <begin position="103"/>
        <end position="279"/>
    </location>
</feature>
<dbReference type="OrthoDB" id="10261556at2759"/>
<dbReference type="Pfam" id="PF00271">
    <property type="entry name" value="Helicase_C"/>
    <property type="match status" value="1"/>
</dbReference>
<dbReference type="SUPFAM" id="SSF52540">
    <property type="entry name" value="P-loop containing nucleoside triphosphate hydrolases"/>
    <property type="match status" value="1"/>
</dbReference>
<dbReference type="PANTHER" id="PTHR13710:SF155">
    <property type="entry name" value="ATP-DEPENDENT DNA HELICASE Q-LIKE 3"/>
    <property type="match status" value="1"/>
</dbReference>
<dbReference type="AlphaFoldDB" id="A0A1D1UHA2"/>
<dbReference type="Gene3D" id="1.10.10.10">
    <property type="entry name" value="Winged helix-like DNA-binding domain superfamily/Winged helix DNA-binding domain"/>
    <property type="match status" value="1"/>
</dbReference>
<keyword evidence="5 8" id="KW-0067">ATP-binding</keyword>
<dbReference type="SMART" id="SM00490">
    <property type="entry name" value="HELICc"/>
    <property type="match status" value="1"/>
</dbReference>
<keyword evidence="8" id="KW-0539">Nucleus</keyword>
<comment type="catalytic activity">
    <reaction evidence="6 8">
        <text>Couples ATP hydrolysis with the unwinding of duplex DNA by translocating in the 3'-5' direction.</text>
        <dbReference type="EC" id="5.6.2.4"/>
    </reaction>
</comment>
<dbReference type="PROSITE" id="PS51194">
    <property type="entry name" value="HELICASE_CTER"/>
    <property type="match status" value="1"/>
</dbReference>
<dbReference type="GO" id="GO:0000724">
    <property type="term" value="P:double-strand break repair via homologous recombination"/>
    <property type="evidence" value="ECO:0007669"/>
    <property type="project" value="TreeGrafter"/>
</dbReference>
<proteinExistence type="inferred from homology"/>
<dbReference type="PROSITE" id="PS51192">
    <property type="entry name" value="HELICASE_ATP_BIND_1"/>
    <property type="match status" value="1"/>
</dbReference>
<gene>
    <name evidence="11" type="primary">RvY_01466-1</name>
    <name evidence="11" type="synonym">RvY_01466.1</name>
    <name evidence="11" type="ORF">RvY_01466</name>
</gene>
<evidence type="ECO:0000256" key="1">
    <source>
        <dbReference type="ARBA" id="ARBA00005446"/>
    </source>
</evidence>
<keyword evidence="3 8" id="KW-0378">Hydrolase</keyword>
<evidence type="ECO:0000256" key="3">
    <source>
        <dbReference type="ARBA" id="ARBA00022801"/>
    </source>
</evidence>
<evidence type="ECO:0000256" key="6">
    <source>
        <dbReference type="ARBA" id="ARBA00034617"/>
    </source>
</evidence>
<protein>
    <recommendedName>
        <fullName evidence="8">ATP-dependent DNA helicase</fullName>
        <ecNumber evidence="8">5.6.2.4</ecNumber>
    </recommendedName>
</protein>
<dbReference type="GO" id="GO:0043138">
    <property type="term" value="F:3'-5' DNA helicase activity"/>
    <property type="evidence" value="ECO:0007669"/>
    <property type="project" value="UniProtKB-EC"/>
</dbReference>
<evidence type="ECO:0000256" key="5">
    <source>
        <dbReference type="ARBA" id="ARBA00022840"/>
    </source>
</evidence>
<name>A0A1D1UHA2_RAMVA</name>
<accession>A0A1D1UHA2</accession>
<organism evidence="11 12">
    <name type="scientific">Ramazzottius varieornatus</name>
    <name type="common">Water bear</name>
    <name type="synonym">Tardigrade</name>
    <dbReference type="NCBI Taxonomy" id="947166"/>
    <lineage>
        <taxon>Eukaryota</taxon>
        <taxon>Metazoa</taxon>
        <taxon>Ecdysozoa</taxon>
        <taxon>Tardigrada</taxon>
        <taxon>Eutardigrada</taxon>
        <taxon>Parachela</taxon>
        <taxon>Hypsibioidea</taxon>
        <taxon>Ramazzottiidae</taxon>
        <taxon>Ramazzottius</taxon>
    </lineage>
</organism>
<reference evidence="11 12" key="1">
    <citation type="journal article" date="2016" name="Nat. Commun.">
        <title>Extremotolerant tardigrade genome and improved radiotolerance of human cultured cells by tardigrade-unique protein.</title>
        <authorList>
            <person name="Hashimoto T."/>
            <person name="Horikawa D.D."/>
            <person name="Saito Y."/>
            <person name="Kuwahara H."/>
            <person name="Kozuka-Hata H."/>
            <person name="Shin-I T."/>
            <person name="Minakuchi Y."/>
            <person name="Ohishi K."/>
            <person name="Motoyama A."/>
            <person name="Aizu T."/>
            <person name="Enomoto A."/>
            <person name="Kondo K."/>
            <person name="Tanaka S."/>
            <person name="Hara Y."/>
            <person name="Koshikawa S."/>
            <person name="Sagara H."/>
            <person name="Miura T."/>
            <person name="Yokobori S."/>
            <person name="Miyagawa K."/>
            <person name="Suzuki Y."/>
            <person name="Kubo T."/>
            <person name="Oyama M."/>
            <person name="Kohara Y."/>
            <person name="Fujiyama A."/>
            <person name="Arakawa K."/>
            <person name="Katayama T."/>
            <person name="Toyoda A."/>
            <person name="Kunieda T."/>
        </authorList>
    </citation>
    <scope>NUCLEOTIDE SEQUENCE [LARGE SCALE GENOMIC DNA]</scope>
    <source>
        <strain evidence="11 12">YOKOZUNA-1</strain>
    </source>
</reference>
<dbReference type="GO" id="GO:0005634">
    <property type="term" value="C:nucleus"/>
    <property type="evidence" value="ECO:0007669"/>
    <property type="project" value="UniProtKB-SubCell"/>
</dbReference>
<dbReference type="GO" id="GO:0005694">
    <property type="term" value="C:chromosome"/>
    <property type="evidence" value="ECO:0007669"/>
    <property type="project" value="TreeGrafter"/>
</dbReference>
<dbReference type="Gene3D" id="3.40.50.300">
    <property type="entry name" value="P-loop containing nucleotide triphosphate hydrolases"/>
    <property type="match status" value="2"/>
</dbReference>
<dbReference type="InterPro" id="IPR004589">
    <property type="entry name" value="DNA_helicase_ATP-dep_RecQ"/>
</dbReference>
<dbReference type="Pfam" id="PF16124">
    <property type="entry name" value="RecQ_Zn_bind"/>
    <property type="match status" value="1"/>
</dbReference>
<evidence type="ECO:0000256" key="7">
    <source>
        <dbReference type="ARBA" id="ARBA00049360"/>
    </source>
</evidence>
<dbReference type="PANTHER" id="PTHR13710">
    <property type="entry name" value="DNA HELICASE RECQ FAMILY MEMBER"/>
    <property type="match status" value="1"/>
</dbReference>
<sequence>MQMLSAGRVRLIAAFHRHFRRILRCPEAALADRTVRACSFYSTNPVKMTAIVDTIKSVIGMGDKAASKDLTEEENLEGKVLQAAKDKYGLDEDKLKPHQKGSCIDILSGKDVSIIQPPGGGKSMCFVLPTLVSSRRALVVEPVPPLMFDQKDSLEEKGLHVAVIDNTYTDAEGKNKDVDVAALIKKVDITYCTPDSIFDEKGNRTKVLDALIALNEAEKFALIALDEAHLCWHGMRPQFKALTTLKDLFPNVPLMAATGTATKKNRERLLKEFLRADRSVEYWSSVDSPHIQTRCRYVEVQSGASKHKKLTDHPEETKTTPEDWKGLVKLVAEEAGNESALLFYDNQEAVDVIAEAFRKYASKIKVLTYTGEYDTKKQAEILKKWQDNEASLIVATSAFGHGVSRNDVRHVYHLGVPQSLEEWVQEAGRAGRDNKPATATLLWHDLTPEGMAFEGLSKEDREEAISRVKAVLSYSTSRECRRGVLLKYFGEEMEKNTCDNCDICLKLPAHEKIVIHPHKADAKLDL</sequence>
<dbReference type="InterPro" id="IPR032284">
    <property type="entry name" value="RecQ_Zn-bd"/>
</dbReference>
<dbReference type="STRING" id="947166.A0A1D1UHA2"/>
<dbReference type="Pfam" id="PF00270">
    <property type="entry name" value="DEAD"/>
    <property type="match status" value="1"/>
</dbReference>
<dbReference type="GO" id="GO:0005737">
    <property type="term" value="C:cytoplasm"/>
    <property type="evidence" value="ECO:0007669"/>
    <property type="project" value="TreeGrafter"/>
</dbReference>
<evidence type="ECO:0000256" key="8">
    <source>
        <dbReference type="RuleBase" id="RU364117"/>
    </source>
</evidence>
<dbReference type="InterPro" id="IPR036388">
    <property type="entry name" value="WH-like_DNA-bd_sf"/>
</dbReference>
<dbReference type="EMBL" id="BDGG01000001">
    <property type="protein sequence ID" value="GAU88841.1"/>
    <property type="molecule type" value="Genomic_DNA"/>
</dbReference>
<evidence type="ECO:0000256" key="4">
    <source>
        <dbReference type="ARBA" id="ARBA00022806"/>
    </source>
</evidence>
<evidence type="ECO:0000259" key="10">
    <source>
        <dbReference type="PROSITE" id="PS51194"/>
    </source>
</evidence>
<evidence type="ECO:0000313" key="11">
    <source>
        <dbReference type="EMBL" id="GAU88841.1"/>
    </source>
</evidence>
<dbReference type="EC" id="5.6.2.4" evidence="8"/>
<keyword evidence="2 8" id="KW-0547">Nucleotide-binding</keyword>
<comment type="similarity">
    <text evidence="1 8">Belongs to the helicase family. RecQ subfamily.</text>
</comment>
<evidence type="ECO:0000256" key="2">
    <source>
        <dbReference type="ARBA" id="ARBA00022741"/>
    </source>
</evidence>
<dbReference type="InterPro" id="IPR001650">
    <property type="entry name" value="Helicase_C-like"/>
</dbReference>
<dbReference type="Proteomes" id="UP000186922">
    <property type="component" value="Unassembled WGS sequence"/>
</dbReference>
<dbReference type="InterPro" id="IPR027417">
    <property type="entry name" value="P-loop_NTPase"/>
</dbReference>
<dbReference type="NCBIfam" id="TIGR00614">
    <property type="entry name" value="recQ_fam"/>
    <property type="match status" value="1"/>
</dbReference>
<keyword evidence="4 8" id="KW-0347">Helicase</keyword>
<feature type="domain" description="Helicase C-terminal" evidence="10">
    <location>
        <begin position="323"/>
        <end position="472"/>
    </location>
</feature>
<dbReference type="InterPro" id="IPR014001">
    <property type="entry name" value="Helicase_ATP-bd"/>
</dbReference>
<comment type="subcellular location">
    <subcellularLocation>
        <location evidence="8">Nucleus</location>
    </subcellularLocation>
</comment>
<comment type="caution">
    <text evidence="11">The sequence shown here is derived from an EMBL/GenBank/DDBJ whole genome shotgun (WGS) entry which is preliminary data.</text>
</comment>
<dbReference type="SMART" id="SM00487">
    <property type="entry name" value="DEXDc"/>
    <property type="match status" value="1"/>
</dbReference>
<dbReference type="GO" id="GO:0005524">
    <property type="term" value="F:ATP binding"/>
    <property type="evidence" value="ECO:0007669"/>
    <property type="project" value="UniProtKB-KW"/>
</dbReference>
<dbReference type="InterPro" id="IPR011545">
    <property type="entry name" value="DEAD/DEAH_box_helicase_dom"/>
</dbReference>